<protein>
    <submittedName>
        <fullName evidence="1">Uncharacterized protein</fullName>
    </submittedName>
</protein>
<dbReference type="RefSeq" id="WP_096466503.1">
    <property type="nucleotide sequence ID" value="NZ_AP017312.1"/>
</dbReference>
<dbReference type="KEGG" id="asoc:CB4_02971"/>
<evidence type="ECO:0000313" key="2">
    <source>
        <dbReference type="Proteomes" id="UP000217696"/>
    </source>
</evidence>
<dbReference type="InterPro" id="IPR014992">
    <property type="entry name" value="DUF1842"/>
</dbReference>
<gene>
    <name evidence="1" type="ORF">CB4_02971</name>
</gene>
<organism evidence="1 2">
    <name type="scientific">Aneurinibacillus soli</name>
    <dbReference type="NCBI Taxonomy" id="1500254"/>
    <lineage>
        <taxon>Bacteria</taxon>
        <taxon>Bacillati</taxon>
        <taxon>Bacillota</taxon>
        <taxon>Bacilli</taxon>
        <taxon>Bacillales</taxon>
        <taxon>Paenibacillaceae</taxon>
        <taxon>Aneurinibacillus group</taxon>
        <taxon>Aneurinibacillus</taxon>
    </lineage>
</organism>
<name>A0A0U5AYG4_9BACL</name>
<keyword evidence="2" id="KW-1185">Reference proteome</keyword>
<dbReference type="Proteomes" id="UP000217696">
    <property type="component" value="Chromosome"/>
</dbReference>
<reference evidence="1 2" key="1">
    <citation type="submission" date="2015-12" db="EMBL/GenBank/DDBJ databases">
        <title>Genome sequence of Aneurinibacillus soli.</title>
        <authorList>
            <person name="Lee J.S."/>
            <person name="Lee K.C."/>
            <person name="Kim K.K."/>
            <person name="Lee B.W."/>
        </authorList>
    </citation>
    <scope>NUCLEOTIDE SEQUENCE [LARGE SCALE GENOMIC DNA]</scope>
    <source>
        <strain evidence="1 2">CB4</strain>
    </source>
</reference>
<evidence type="ECO:0000313" key="1">
    <source>
        <dbReference type="EMBL" id="BAU28794.1"/>
    </source>
</evidence>
<dbReference type="AlphaFoldDB" id="A0A0U5AYG4"/>
<proteinExistence type="predicted"/>
<dbReference type="EMBL" id="AP017312">
    <property type="protein sequence ID" value="BAU28794.1"/>
    <property type="molecule type" value="Genomic_DNA"/>
</dbReference>
<dbReference type="Pfam" id="PF08896">
    <property type="entry name" value="DUF1842"/>
    <property type="match status" value="1"/>
</dbReference>
<dbReference type="OrthoDB" id="9816557at2"/>
<accession>A0A0U5AYG4</accession>
<sequence>MSANVQVGLFLARYQIGGDKPGAPSFQLDLAVSTPKELVSGLGHITQAVNPPIDYTYHVQGNFTYMTVMPNNTHILVVGNGTRESILPDVNNSSDSPTLTFRIVLEGDWKLGVANYQYLDADGNVHRISDAPVKIIE</sequence>